<feature type="domain" description="Extradiol ring-cleavage dioxygenase class III enzyme subunit B" evidence="2">
    <location>
        <begin position="7"/>
        <end position="278"/>
    </location>
</feature>
<evidence type="ECO:0000313" key="4">
    <source>
        <dbReference type="Proteomes" id="UP000219439"/>
    </source>
</evidence>
<organism evidence="3 4">
    <name type="scientific">Cohaesibacter gelatinilyticus</name>
    <dbReference type="NCBI Taxonomy" id="372072"/>
    <lineage>
        <taxon>Bacteria</taxon>
        <taxon>Pseudomonadati</taxon>
        <taxon>Pseudomonadota</taxon>
        <taxon>Alphaproteobacteria</taxon>
        <taxon>Hyphomicrobiales</taxon>
        <taxon>Cohaesibacteraceae</taxon>
    </lineage>
</organism>
<dbReference type="GO" id="GO:0008687">
    <property type="term" value="F:3,4-dihydroxyphenylacetate 2,3-dioxygenase activity"/>
    <property type="evidence" value="ECO:0007669"/>
    <property type="project" value="InterPro"/>
</dbReference>
<dbReference type="AlphaFoldDB" id="A0A285PI31"/>
<gene>
    <name evidence="3" type="ORF">SAMN06265368_4505</name>
</gene>
<accession>A0A285PI31</accession>
<dbReference type="EMBL" id="OBEL01000008">
    <property type="protein sequence ID" value="SNZ21385.1"/>
    <property type="molecule type" value="Genomic_DNA"/>
</dbReference>
<dbReference type="PANTHER" id="PTHR30096">
    <property type="entry name" value="4,5-DOPA DIOXYGENASE EXTRADIOL-LIKE PROTEIN"/>
    <property type="match status" value="1"/>
</dbReference>
<keyword evidence="1" id="KW-0560">Oxidoreductase</keyword>
<dbReference type="NCBIfam" id="TIGR02298">
    <property type="entry name" value="HpaD_Fe"/>
    <property type="match status" value="1"/>
</dbReference>
<proteinExistence type="predicted"/>
<dbReference type="PANTHER" id="PTHR30096:SF9">
    <property type="entry name" value="4-HYDROXYPHENYLACETATE CATABOLISM PROTEIN"/>
    <property type="match status" value="1"/>
</dbReference>
<dbReference type="SUPFAM" id="SSF53213">
    <property type="entry name" value="LigB-like"/>
    <property type="match status" value="1"/>
</dbReference>
<dbReference type="OrthoDB" id="1676816at2"/>
<dbReference type="InterPro" id="IPR004183">
    <property type="entry name" value="Xdiol_dOase_suB"/>
</dbReference>
<sequence>MGEIVQAAKITHVPSIWMSHTMPQHKGIRQNAIDGFAKLREEALAAGVDTFLIFDTHWIVNQGFHLNSKPRHQGRFISHELPHMLADMEYGYDGAPDLADLVVKEIQETGLKAMAHNQPDLGVEYGTLLPMHFINEGPIANVLPMAANQFSSIEENRIAGEAIARAIAKSDRKVAIYASGSLSHAFAPNEISSDYLNKVNGEFNRQMDLRVLDLWAEGRWEEFLDMLPAYAANCAGECGMVDTALLFGALGWEDYKGSCEIHTPYFGSSGTGQVNASFSLA</sequence>
<name>A0A285PI31_9HYPH</name>
<reference evidence="3 4" key="1">
    <citation type="submission" date="2017-09" db="EMBL/GenBank/DDBJ databases">
        <authorList>
            <person name="Ehlers B."/>
            <person name="Leendertz F.H."/>
        </authorList>
    </citation>
    <scope>NUCLEOTIDE SEQUENCE [LARGE SCALE GENOMIC DNA]</scope>
    <source>
        <strain evidence="3 4">DSM 18289</strain>
    </source>
</reference>
<dbReference type="CDD" id="cd07370">
    <property type="entry name" value="HPCD"/>
    <property type="match status" value="1"/>
</dbReference>
<keyword evidence="4" id="KW-1185">Reference proteome</keyword>
<dbReference type="Pfam" id="PF02900">
    <property type="entry name" value="LigB"/>
    <property type="match status" value="1"/>
</dbReference>
<evidence type="ECO:0000256" key="1">
    <source>
        <dbReference type="ARBA" id="ARBA00023002"/>
    </source>
</evidence>
<dbReference type="RefSeq" id="WP_097155769.1">
    <property type="nucleotide sequence ID" value="NZ_OBEL01000008.1"/>
</dbReference>
<dbReference type="InterPro" id="IPR011984">
    <property type="entry name" value="HPCD"/>
</dbReference>
<protein>
    <submittedName>
        <fullName evidence="3">3,4-dihydroxyphenylacetate 2,3-dioxygenase</fullName>
    </submittedName>
</protein>
<dbReference type="Proteomes" id="UP000219439">
    <property type="component" value="Unassembled WGS sequence"/>
</dbReference>
<dbReference type="Gene3D" id="3.40.830.10">
    <property type="entry name" value="LigB-like"/>
    <property type="match status" value="1"/>
</dbReference>
<evidence type="ECO:0000259" key="2">
    <source>
        <dbReference type="Pfam" id="PF02900"/>
    </source>
</evidence>
<evidence type="ECO:0000313" key="3">
    <source>
        <dbReference type="EMBL" id="SNZ21385.1"/>
    </source>
</evidence>
<dbReference type="GO" id="GO:0008198">
    <property type="term" value="F:ferrous iron binding"/>
    <property type="evidence" value="ECO:0007669"/>
    <property type="project" value="InterPro"/>
</dbReference>
<keyword evidence="3" id="KW-0223">Dioxygenase</keyword>